<evidence type="ECO:0000313" key="6">
    <source>
        <dbReference type="EMBL" id="KAK0541234.1"/>
    </source>
</evidence>
<dbReference type="Pfam" id="PF08583">
    <property type="entry name" value="Cmc1"/>
    <property type="match status" value="1"/>
</dbReference>
<proteinExistence type="inferred from homology"/>
<keyword evidence="4" id="KW-0143">Chaperone</keyword>
<protein>
    <recommendedName>
        <fullName evidence="4">COX assembly mitochondrial protein</fullName>
    </recommendedName>
</protein>
<evidence type="ECO:0000256" key="5">
    <source>
        <dbReference type="SAM" id="MobiDB-lite"/>
    </source>
</evidence>
<feature type="region of interest" description="Disordered" evidence="5">
    <location>
        <begin position="54"/>
        <end position="81"/>
    </location>
</feature>
<name>A0AAN6GI89_9BASI</name>
<dbReference type="InterPro" id="IPR013892">
    <property type="entry name" value="Cyt_c_biogenesis_Cmc1-like"/>
</dbReference>
<keyword evidence="2 4" id="KW-0496">Mitochondrion</keyword>
<dbReference type="Proteomes" id="UP001176521">
    <property type="component" value="Unassembled WGS sequence"/>
</dbReference>
<dbReference type="PANTHER" id="PTHR22977">
    <property type="entry name" value="COX ASSEMBLY MITOCHONDRIAL PROTEIN"/>
    <property type="match status" value="1"/>
</dbReference>
<dbReference type="EMBL" id="JAPDMQ010000002">
    <property type="protein sequence ID" value="KAK0541234.1"/>
    <property type="molecule type" value="Genomic_DNA"/>
</dbReference>
<dbReference type="PROSITE" id="PS51808">
    <property type="entry name" value="CHCH"/>
    <property type="match status" value="1"/>
</dbReference>
<comment type="similarity">
    <text evidence="1 4">Belongs to the CMC family.</text>
</comment>
<evidence type="ECO:0000256" key="3">
    <source>
        <dbReference type="ARBA" id="ARBA00023157"/>
    </source>
</evidence>
<keyword evidence="7" id="KW-1185">Reference proteome</keyword>
<dbReference type="PANTHER" id="PTHR22977:SF1">
    <property type="entry name" value="COX ASSEMBLY MITOCHONDRIAL PROTEIN 2 HOMOLOG"/>
    <property type="match status" value="1"/>
</dbReference>
<keyword evidence="4" id="KW-0472">Membrane</keyword>
<reference evidence="6" key="1">
    <citation type="journal article" date="2023" name="PhytoFront">
        <title>Draft Genome Resources of Seven Strains of Tilletia horrida, Causal Agent of Kernel Smut of Rice.</title>
        <authorList>
            <person name="Khanal S."/>
            <person name="Antony Babu S."/>
            <person name="Zhou X.G."/>
        </authorList>
    </citation>
    <scope>NUCLEOTIDE SEQUENCE</scope>
    <source>
        <strain evidence="6">TX3</strain>
    </source>
</reference>
<comment type="function">
    <text evidence="4">Required for mitochondrial cytochrome c oxidase (COX) assembly and respiration.</text>
</comment>
<comment type="subcellular location">
    <subcellularLocation>
        <location evidence="4">Mitochondrion inner membrane</location>
    </subcellularLocation>
</comment>
<evidence type="ECO:0000313" key="7">
    <source>
        <dbReference type="Proteomes" id="UP001176521"/>
    </source>
</evidence>
<evidence type="ECO:0000256" key="2">
    <source>
        <dbReference type="ARBA" id="ARBA00023128"/>
    </source>
</evidence>
<gene>
    <name evidence="6" type="ORF">OC842_000067</name>
</gene>
<dbReference type="GO" id="GO:0005743">
    <property type="term" value="C:mitochondrial inner membrane"/>
    <property type="evidence" value="ECO:0007669"/>
    <property type="project" value="UniProtKB-SubCell"/>
</dbReference>
<dbReference type="AlphaFoldDB" id="A0AAN6GI89"/>
<keyword evidence="3" id="KW-1015">Disulfide bond</keyword>
<keyword evidence="4" id="KW-0999">Mitochondrion inner membrane</keyword>
<evidence type="ECO:0000256" key="4">
    <source>
        <dbReference type="RuleBase" id="RU364104"/>
    </source>
</evidence>
<comment type="caution">
    <text evidence="6">The sequence shown here is derived from an EMBL/GenBank/DDBJ whole genome shotgun (WGS) entry which is preliminary data.</text>
</comment>
<organism evidence="6 7">
    <name type="scientific">Tilletia horrida</name>
    <dbReference type="NCBI Taxonomy" id="155126"/>
    <lineage>
        <taxon>Eukaryota</taxon>
        <taxon>Fungi</taxon>
        <taxon>Dikarya</taxon>
        <taxon>Basidiomycota</taxon>
        <taxon>Ustilaginomycotina</taxon>
        <taxon>Exobasidiomycetes</taxon>
        <taxon>Tilletiales</taxon>
        <taxon>Tilletiaceae</taxon>
        <taxon>Tilletia</taxon>
    </lineage>
</organism>
<accession>A0AAN6GI89</accession>
<sequence>MHPHLTGDSKKERCGDLIKALNECHAQSFLARLTGECNALKTELNHCLRAERIERTKRNNAEGRERTEQKKSIWRAIDEES</sequence>
<evidence type="ECO:0000256" key="1">
    <source>
        <dbReference type="ARBA" id="ARBA00007347"/>
    </source>
</evidence>